<accession>A0ABT1T0C8</accession>
<feature type="transmembrane region" description="Helical" evidence="1">
    <location>
        <begin position="81"/>
        <end position="101"/>
    </location>
</feature>
<protein>
    <submittedName>
        <fullName evidence="2">DUF5362 domain-containing protein</fullName>
    </submittedName>
</protein>
<feature type="transmembrane region" description="Helical" evidence="1">
    <location>
        <begin position="132"/>
        <end position="159"/>
    </location>
</feature>
<dbReference type="Pfam" id="PF17319">
    <property type="entry name" value="DUF5362"/>
    <property type="match status" value="1"/>
</dbReference>
<keyword evidence="1" id="KW-1133">Transmembrane helix</keyword>
<feature type="transmembrane region" description="Helical" evidence="1">
    <location>
        <begin position="35"/>
        <end position="61"/>
    </location>
</feature>
<evidence type="ECO:0000313" key="3">
    <source>
        <dbReference type="Proteomes" id="UP001204376"/>
    </source>
</evidence>
<organism evidence="2 3">
    <name type="scientific">Mucilaginibacter aquariorum</name>
    <dbReference type="NCBI Taxonomy" id="2967225"/>
    <lineage>
        <taxon>Bacteria</taxon>
        <taxon>Pseudomonadati</taxon>
        <taxon>Bacteroidota</taxon>
        <taxon>Sphingobacteriia</taxon>
        <taxon>Sphingobacteriales</taxon>
        <taxon>Sphingobacteriaceae</taxon>
        <taxon>Mucilaginibacter</taxon>
    </lineage>
</organism>
<dbReference type="InterPro" id="IPR035287">
    <property type="entry name" value="DUF5362"/>
</dbReference>
<keyword evidence="3" id="KW-1185">Reference proteome</keyword>
<name>A0ABT1T0C8_9SPHI</name>
<sequence>MEIDETPVQPAASEPESKLFLTEEAQYYLQKAGQWAYFLGIFGFVMTGFILIMAMFVGTIFTMMSSMQQTTTPIPAAAGGFFSFFYVLIAVFNFFWSLYLYQFGDRIKKAILYNNTAEATVAFGKIKSFFKLWGITTIVMISLYILIFVFVIIAGVGAASMMGR</sequence>
<dbReference type="RefSeq" id="WP_256538227.1">
    <property type="nucleotide sequence ID" value="NZ_JANHOH010000001.1"/>
</dbReference>
<proteinExistence type="predicted"/>
<dbReference type="EMBL" id="JANHOH010000001">
    <property type="protein sequence ID" value="MCQ6958044.1"/>
    <property type="molecule type" value="Genomic_DNA"/>
</dbReference>
<dbReference type="Proteomes" id="UP001204376">
    <property type="component" value="Unassembled WGS sequence"/>
</dbReference>
<evidence type="ECO:0000256" key="1">
    <source>
        <dbReference type="SAM" id="Phobius"/>
    </source>
</evidence>
<keyword evidence="1" id="KW-0812">Transmembrane</keyword>
<comment type="caution">
    <text evidence="2">The sequence shown here is derived from an EMBL/GenBank/DDBJ whole genome shotgun (WGS) entry which is preliminary data.</text>
</comment>
<keyword evidence="1" id="KW-0472">Membrane</keyword>
<evidence type="ECO:0000313" key="2">
    <source>
        <dbReference type="EMBL" id="MCQ6958044.1"/>
    </source>
</evidence>
<reference evidence="2 3" key="1">
    <citation type="submission" date="2022-07" db="EMBL/GenBank/DDBJ databases">
        <title>Mucilaginibacter sp. JC4.</title>
        <authorList>
            <person name="Le V."/>
            <person name="Ko S.-R."/>
            <person name="Ahn C.-Y."/>
            <person name="Oh H.-M."/>
        </authorList>
    </citation>
    <scope>NUCLEOTIDE SEQUENCE [LARGE SCALE GENOMIC DNA]</scope>
    <source>
        <strain evidence="2 3">JC4</strain>
    </source>
</reference>
<gene>
    <name evidence="2" type="ORF">NPE20_08745</name>
</gene>